<dbReference type="GO" id="GO:0016787">
    <property type="term" value="F:hydrolase activity"/>
    <property type="evidence" value="ECO:0007669"/>
    <property type="project" value="UniProtKB-KW"/>
</dbReference>
<keyword evidence="2 4" id="KW-0378">Hydrolase</keyword>
<evidence type="ECO:0000256" key="2">
    <source>
        <dbReference type="ARBA" id="ARBA00022801"/>
    </source>
</evidence>
<organism evidence="4 5">
    <name type="scientific">Fusibacter ferrireducens</name>
    <dbReference type="NCBI Taxonomy" id="2785058"/>
    <lineage>
        <taxon>Bacteria</taxon>
        <taxon>Bacillati</taxon>
        <taxon>Bacillota</taxon>
        <taxon>Clostridia</taxon>
        <taxon>Eubacteriales</taxon>
        <taxon>Eubacteriales Family XII. Incertae Sedis</taxon>
        <taxon>Fusibacter</taxon>
    </lineage>
</organism>
<dbReference type="Gene3D" id="3.40.50.850">
    <property type="entry name" value="Isochorismatase-like"/>
    <property type="match status" value="1"/>
</dbReference>
<evidence type="ECO:0000256" key="1">
    <source>
        <dbReference type="ARBA" id="ARBA00006336"/>
    </source>
</evidence>
<feature type="domain" description="Isochorismatase-like" evidence="3">
    <location>
        <begin position="3"/>
        <end position="141"/>
    </location>
</feature>
<dbReference type="InterPro" id="IPR000868">
    <property type="entry name" value="Isochorismatase-like_dom"/>
</dbReference>
<evidence type="ECO:0000259" key="3">
    <source>
        <dbReference type="Pfam" id="PF00857"/>
    </source>
</evidence>
<dbReference type="RefSeq" id="WP_194699878.1">
    <property type="nucleotide sequence ID" value="NZ_JADKNH010000001.1"/>
</dbReference>
<accession>A0ABR9ZME2</accession>
<dbReference type="PANTHER" id="PTHR43540">
    <property type="entry name" value="PEROXYUREIDOACRYLATE/UREIDOACRYLATE AMIDOHYDROLASE-RELATED"/>
    <property type="match status" value="1"/>
</dbReference>
<name>A0ABR9ZME2_9FIRM</name>
<gene>
    <name evidence="4" type="ORF">ISU02_00805</name>
</gene>
<dbReference type="PANTHER" id="PTHR43540:SF14">
    <property type="entry name" value="ISOCHORISMATASE"/>
    <property type="match status" value="1"/>
</dbReference>
<comment type="similarity">
    <text evidence="1">Belongs to the isochorismatase family.</text>
</comment>
<reference evidence="4 5" key="1">
    <citation type="submission" date="2020-11" db="EMBL/GenBank/DDBJ databases">
        <title>Fusibacter basophilias sp. nov.</title>
        <authorList>
            <person name="Qiu D."/>
        </authorList>
    </citation>
    <scope>NUCLEOTIDE SEQUENCE [LARGE SCALE GENOMIC DNA]</scope>
    <source>
        <strain evidence="4 5">Q10-2</strain>
    </source>
</reference>
<dbReference type="Pfam" id="PF00857">
    <property type="entry name" value="Isochorismatase"/>
    <property type="match status" value="1"/>
</dbReference>
<keyword evidence="5" id="KW-1185">Reference proteome</keyword>
<dbReference type="SUPFAM" id="SSF52499">
    <property type="entry name" value="Isochorismatase-like hydrolases"/>
    <property type="match status" value="1"/>
</dbReference>
<protein>
    <submittedName>
        <fullName evidence="4">Cysteine hydrolase</fullName>
    </submittedName>
</protein>
<proteinExistence type="inferred from homology"/>
<evidence type="ECO:0000313" key="4">
    <source>
        <dbReference type="EMBL" id="MBF4691632.1"/>
    </source>
</evidence>
<evidence type="ECO:0000313" key="5">
    <source>
        <dbReference type="Proteomes" id="UP000614200"/>
    </source>
</evidence>
<dbReference type="EMBL" id="JADKNH010000001">
    <property type="protein sequence ID" value="MBF4691632.1"/>
    <property type="molecule type" value="Genomic_DNA"/>
</dbReference>
<dbReference type="InterPro" id="IPR050272">
    <property type="entry name" value="Isochorismatase-like_hydrls"/>
</dbReference>
<dbReference type="InterPro" id="IPR036380">
    <property type="entry name" value="Isochorismatase-like_sf"/>
</dbReference>
<sequence>MKALVVVDMQHGIFNKSLKVYESEKLIDNINKLIDHFRKYRLPIIFLRFTGTFLLMKGTRDWELLSEIHFEEGDLLIDKVKSDAFSENQFVELLETLEIDHIYVTGVISHGCVQSTVYGALKANMPVTLICDAHSNFSADAKFIIESVNTRIYNDHVELMSTLEALLSIE</sequence>
<dbReference type="Proteomes" id="UP000614200">
    <property type="component" value="Unassembled WGS sequence"/>
</dbReference>
<comment type="caution">
    <text evidence="4">The sequence shown here is derived from an EMBL/GenBank/DDBJ whole genome shotgun (WGS) entry which is preliminary data.</text>
</comment>
<dbReference type="CDD" id="cd00431">
    <property type="entry name" value="cysteine_hydrolases"/>
    <property type="match status" value="1"/>
</dbReference>